<dbReference type="SUPFAM" id="SSF56935">
    <property type="entry name" value="Porins"/>
    <property type="match status" value="1"/>
</dbReference>
<dbReference type="EMBL" id="UOFZ01000163">
    <property type="protein sequence ID" value="VAX14203.1"/>
    <property type="molecule type" value="Genomic_DNA"/>
</dbReference>
<accession>A0A3B1BPS3</accession>
<gene>
    <name evidence="1" type="ORF">MNBD_GAMMA24-2687</name>
</gene>
<dbReference type="InterPro" id="IPR023614">
    <property type="entry name" value="Porin_dom_sf"/>
</dbReference>
<sequence>MQKHLLTAALVAACVSINLTAVAAESGKTTVGGKAYLDVTNISKSSDGQKTDPSGIGADGKRFYLGINHVFDSMFSANLTTDFKYDSGTAKATQLYVKKAYLQVKFSDAAVLRLGSADLPWVPFAEHMYGYRYVENVLIDRLKFGTSADWGLHLKGKLLNNSVQYAISMVNGNGYKNPSRSKSMDIEGRISATPVKNLTLAAGFYSGKLGQETQSTSTATNTATRVNFLADYRFSIVNVGAEYFSADNYTKTAVKTGPSDKATGYSAWVTVKAAKKVAVFARYDHAQPSKDLNSSLKDTYYNLGVSYQARKNVDLSLVYKHDKVENGSIKTSNGTIGGVNEGKYDEIGLWAQVKF</sequence>
<dbReference type="AlphaFoldDB" id="A0A3B1BPS3"/>
<name>A0A3B1BPS3_9ZZZZ</name>
<evidence type="ECO:0008006" key="2">
    <source>
        <dbReference type="Google" id="ProtNLM"/>
    </source>
</evidence>
<evidence type="ECO:0000313" key="1">
    <source>
        <dbReference type="EMBL" id="VAX14203.1"/>
    </source>
</evidence>
<proteinExistence type="predicted"/>
<protein>
    <recommendedName>
        <fullName evidence="2">Porin domain-containing protein</fullName>
    </recommendedName>
</protein>
<organism evidence="1">
    <name type="scientific">hydrothermal vent metagenome</name>
    <dbReference type="NCBI Taxonomy" id="652676"/>
    <lineage>
        <taxon>unclassified sequences</taxon>
        <taxon>metagenomes</taxon>
        <taxon>ecological metagenomes</taxon>
    </lineage>
</organism>
<reference evidence="1" key="1">
    <citation type="submission" date="2018-06" db="EMBL/GenBank/DDBJ databases">
        <authorList>
            <person name="Zhirakovskaya E."/>
        </authorList>
    </citation>
    <scope>NUCLEOTIDE SEQUENCE</scope>
</reference>
<dbReference type="Gene3D" id="2.40.160.10">
    <property type="entry name" value="Porin"/>
    <property type="match status" value="1"/>
</dbReference>